<protein>
    <submittedName>
        <fullName evidence="1">Uncharacterized protein</fullName>
    </submittedName>
</protein>
<organism evidence="1 2">
    <name type="scientific">Shimia thalassica</name>
    <dbReference type="NCBI Taxonomy" id="1715693"/>
    <lineage>
        <taxon>Bacteria</taxon>
        <taxon>Pseudomonadati</taxon>
        <taxon>Pseudomonadota</taxon>
        <taxon>Alphaproteobacteria</taxon>
        <taxon>Rhodobacterales</taxon>
        <taxon>Roseobacteraceae</taxon>
    </lineage>
</organism>
<dbReference type="AlphaFoldDB" id="A0A0N7M801"/>
<dbReference type="RefSeq" id="WP_058309307.1">
    <property type="nucleotide sequence ID" value="NZ_CYTW01000001.1"/>
</dbReference>
<evidence type="ECO:0000313" key="2">
    <source>
        <dbReference type="Proteomes" id="UP000051870"/>
    </source>
</evidence>
<dbReference type="EMBL" id="CYTW01000001">
    <property type="protein sequence ID" value="CUJ81392.1"/>
    <property type="molecule type" value="Genomic_DNA"/>
</dbReference>
<dbReference type="GeneID" id="83879119"/>
<dbReference type="Proteomes" id="UP000051870">
    <property type="component" value="Unassembled WGS sequence"/>
</dbReference>
<accession>A0A0N7M801</accession>
<name>A0A0N7M801_9RHOB</name>
<dbReference type="STRING" id="1715693.PH7735_00013"/>
<keyword evidence="2" id="KW-1185">Reference proteome</keyword>
<proteinExistence type="predicted"/>
<evidence type="ECO:0000313" key="1">
    <source>
        <dbReference type="EMBL" id="CUJ81392.1"/>
    </source>
</evidence>
<sequence length="111" mass="11778">MARLKLNDGVSLKELGLAILELAAESDQSQGANREAGEKTIRDMFNGTNEGGDPANPDISFVYDTAEQVHLVVPDLSSKRGKPAASALDDYDLRDIAAEAMGEISVRGCGK</sequence>
<reference evidence="2" key="1">
    <citation type="submission" date="2015-09" db="EMBL/GenBank/DDBJ databases">
        <authorList>
            <person name="Rodrigo-Torres Lidia"/>
            <person name="Arahal R.David."/>
        </authorList>
    </citation>
    <scope>NUCLEOTIDE SEQUENCE [LARGE SCALE GENOMIC DNA]</scope>
    <source>
        <strain evidence="2">CECT 7735</strain>
    </source>
</reference>
<gene>
    <name evidence="1" type="ORF">PH7735_00013</name>
</gene>